<organism evidence="1">
    <name type="scientific">Xenopus laevis</name>
    <name type="common">African clawed frog</name>
    <dbReference type="NCBI Taxonomy" id="8355"/>
    <lineage>
        <taxon>Eukaryota</taxon>
        <taxon>Metazoa</taxon>
        <taxon>Chordata</taxon>
        <taxon>Craniata</taxon>
        <taxon>Vertebrata</taxon>
        <taxon>Euteleostomi</taxon>
        <taxon>Amphibia</taxon>
        <taxon>Batrachia</taxon>
        <taxon>Anura</taxon>
        <taxon>Pipoidea</taxon>
        <taxon>Pipidae</taxon>
        <taxon>Xenopodinae</taxon>
        <taxon>Xenopus</taxon>
        <taxon>Xenopus</taxon>
    </lineage>
</organism>
<proteinExistence type="predicted"/>
<evidence type="ECO:0000313" key="1">
    <source>
        <dbReference type="EMBL" id="OCT56570.1"/>
    </source>
</evidence>
<accession>A0A974GZH7</accession>
<sequence length="137" mass="15381">MAWLKIVNIEDQLPTTKGSTAAGRSLSTYLIGRQSPLRSDWPTGFHLPPHSRVPGPIHPCTRGFHAHRHHAVVRMHPIAELQHPIPAVPLRLLTRDLTTGNCQKYNSAAYSHSPLLKRYKTVKRCLQQLASKQLESS</sequence>
<name>A0A974GZH7_XENLA</name>
<dbReference type="EMBL" id="KV467263">
    <property type="protein sequence ID" value="OCT56570.1"/>
    <property type="molecule type" value="Genomic_DNA"/>
</dbReference>
<protein>
    <submittedName>
        <fullName evidence="1">Uncharacterized protein</fullName>
    </submittedName>
</protein>
<dbReference type="Proteomes" id="UP000694892">
    <property type="component" value="Unassembled WGS sequence"/>
</dbReference>
<dbReference type="AlphaFoldDB" id="A0A974GZH7"/>
<gene>
    <name evidence="1" type="ORF">XELAEV_18004669mg</name>
</gene>
<reference evidence="1" key="1">
    <citation type="submission" date="2016-05" db="EMBL/GenBank/DDBJ databases">
        <title>WGS assembly of Xenopus laevis.</title>
        <authorList>
            <person name="Session A."/>
            <person name="Uno Y."/>
            <person name="Kwon T."/>
            <person name="Chapman J."/>
            <person name="Toyoda A."/>
            <person name="Takahashi S."/>
            <person name="Fukui A."/>
            <person name="Hikosaka A."/>
            <person name="Putnam N."/>
            <person name="Stites J."/>
            <person name="Van Heeringen S."/>
            <person name="Quigley I."/>
            <person name="Heinz S."/>
            <person name="Hellsten U."/>
            <person name="Lyons J."/>
            <person name="Suzuki A."/>
            <person name="Kondo M."/>
            <person name="Ogino H."/>
            <person name="Ochi H."/>
            <person name="Bogdanovic O."/>
            <person name="Lister R."/>
            <person name="Georgiou G."/>
            <person name="Paranjpe S."/>
            <person name="Van Kruijsbergen I."/>
            <person name="Mozaffari S."/>
            <person name="Shu S."/>
            <person name="Schmutz J."/>
            <person name="Jenkins J."/>
            <person name="Grimwood J."/>
            <person name="Carlson J."/>
            <person name="Mitros T."/>
            <person name="Simakov O."/>
            <person name="Heald R."/>
            <person name="Miller K."/>
            <person name="Haudenschild C."/>
            <person name="Kuroki Y."/>
            <person name="Tanaka T."/>
            <person name="Michiue T."/>
            <person name="Watanabe M."/>
            <person name="Kinoshita T."/>
            <person name="Ohta Y."/>
            <person name="Mawaribuchi S."/>
            <person name="Suzuki Y."/>
            <person name="Haramoto Y."/>
            <person name="Yamamoto T."/>
            <person name="Takagi C."/>
            <person name="Kitzman J."/>
            <person name="Shendure J."/>
            <person name="Nakayama T."/>
            <person name="Izutsu Y."/>
            <person name="Robert J."/>
            <person name="Dichmann D."/>
            <person name="Flajnik M."/>
            <person name="Houston D."/>
            <person name="Marcotte E."/>
            <person name="Wallingford J."/>
            <person name="Ito Y."/>
            <person name="Asashima M."/>
            <person name="Ueno N."/>
            <person name="Matsuda Y."/>
            <person name="Jan Veenstra G."/>
            <person name="Fujiyama A."/>
            <person name="Harland R."/>
            <person name="Taira M."/>
            <person name="Rokhsar D.S."/>
        </authorList>
    </citation>
    <scope>NUCLEOTIDE SEQUENCE</scope>
    <source>
        <strain evidence="1">J</strain>
        <tissue evidence="1">Blood</tissue>
    </source>
</reference>